<evidence type="ECO:0000256" key="8">
    <source>
        <dbReference type="ARBA" id="ARBA00023242"/>
    </source>
</evidence>
<keyword evidence="6" id="KW-0963">Cytoplasm</keyword>
<keyword evidence="5" id="KW-0813">Transport</keyword>
<comment type="subcellular location">
    <subcellularLocation>
        <location evidence="2">Cytoplasm</location>
    </subcellularLocation>
    <subcellularLocation>
        <location evidence="1">Nucleus</location>
    </subcellularLocation>
</comment>
<dbReference type="SMART" id="SM00913">
    <property type="entry name" value="IBN_N"/>
    <property type="match status" value="1"/>
</dbReference>
<evidence type="ECO:0000259" key="10">
    <source>
        <dbReference type="PROSITE" id="PS50166"/>
    </source>
</evidence>
<dbReference type="GO" id="GO:0006606">
    <property type="term" value="P:protein import into nucleus"/>
    <property type="evidence" value="ECO:0007669"/>
    <property type="project" value="TreeGrafter"/>
</dbReference>
<dbReference type="Pfam" id="PF03378">
    <property type="entry name" value="CAS_CSE1"/>
    <property type="match status" value="1"/>
</dbReference>
<dbReference type="InterPro" id="IPR005043">
    <property type="entry name" value="XPO2_C"/>
</dbReference>
<dbReference type="EMBL" id="PP842710">
    <property type="protein sequence ID" value="XBG55473.1"/>
    <property type="molecule type" value="mRNA"/>
</dbReference>
<dbReference type="Pfam" id="PF03810">
    <property type="entry name" value="IBN_N"/>
    <property type="match status" value="1"/>
</dbReference>
<evidence type="ECO:0000256" key="5">
    <source>
        <dbReference type="ARBA" id="ARBA00022448"/>
    </source>
</evidence>
<reference evidence="11" key="1">
    <citation type="submission" date="2024-05" db="EMBL/GenBank/DDBJ databases">
        <authorList>
            <person name="Pan H."/>
        </authorList>
    </citation>
    <scope>NUCLEOTIDE SEQUENCE</scope>
</reference>
<evidence type="ECO:0000313" key="11">
    <source>
        <dbReference type="EMBL" id="XBG55473.1"/>
    </source>
</evidence>
<name>A0AAU7BP05_9CUCU</name>
<dbReference type="AlphaFoldDB" id="A0AAU7BP05"/>
<evidence type="ECO:0000256" key="6">
    <source>
        <dbReference type="ARBA" id="ARBA00022490"/>
    </source>
</evidence>
<keyword evidence="8" id="KW-0539">Nucleus</keyword>
<dbReference type="Gene3D" id="1.25.10.10">
    <property type="entry name" value="Leucine-rich Repeat Variant"/>
    <property type="match status" value="1"/>
</dbReference>
<dbReference type="SUPFAM" id="SSF48371">
    <property type="entry name" value="ARM repeat"/>
    <property type="match status" value="1"/>
</dbReference>
<feature type="domain" description="Importin N-terminal" evidence="10">
    <location>
        <begin position="29"/>
        <end position="103"/>
    </location>
</feature>
<dbReference type="PANTHER" id="PTHR10997">
    <property type="entry name" value="IMPORTIN-7, 8, 11"/>
    <property type="match status" value="1"/>
</dbReference>
<evidence type="ECO:0000256" key="9">
    <source>
        <dbReference type="ARBA" id="ARBA00030693"/>
    </source>
</evidence>
<sequence>MEVNEENLFTLGQYLQQTLSSDINVRRPAEKFLEGVEINQNYAVLLLNLIHKSDVDSNIRIAGAIAFKNYIKRNWISEDDQVDRIHESDRTAIKNLIVTLMLNSPESIQKQLSAAISVIGKSDFPLKWPELITQMVENFATGDFNVINGILRTAHSLFKKYRYEFRSDSLWSEIKFVLEKISQPLTNLLTATIALAETHANDRNALTVIYSSLGLICKIFFSLNYQDLPEFFEDNMATWMTHFHTLLTTNIQCLESSSSDDAGVMEQLKSQVCDNIGLYAQKYDDEFTPYLPMFVTDVWSLLIATGPEPKFDLLVSNALTFLSTIAQRNQYRNLFEDNNVLNNICEKIIIPNMEFRVSDEELFEDNPEEYTRRDIEGSDADTRRRAACDLVNTLSQNFEKRIMEIFEQYLQVMLNKYAENPKQNWRSKDAALYLVTSLVSRGATQKKGVTQTSQLVSIPQFCQQHILPELQQSDVNNLPVIKADAIKYVMTFRTVLPKEAVISTIPYLIKHILSESAVVHTYAACTIEKILVMKENNLCIVNASHLEPFAGELLTNLFALLDRPVSEENEYVMKAIMRTFSTLQDKVIPFLAGGLPKITAKVEMVAKNPSRPHFNHYLFETLSLSIKIVCNANSSAVSSFEEVLFPIFQAILQQDIQEFIPYVFQLLSLLMEYSGPGNISAAYMGLLPCLLVPVLWERPANISPLVRLLSAFSIVAAPEIIAQDKLAGFLGVFQKLIASKANDHEGFNLMRSIIQYFPMEALLPYHKQVFFLLFQRLSSSKTTKFVINLLTFFSLFAIRYSPQQLVTTVDDIQSQMFGMVLEKLFIAEMQKVYGTVEKKIVSCGVTKLLCECPEVSNGQYKKYWVPLLEALISFFEMPTDVTALPDDHFIEIDDTPTFQAVNAKLNFASNKSADPLQGINEPRLFLSQSLANLANSQPGHLQPLIDTSNQQTQTILKNYFAKFGIHVI</sequence>
<dbReference type="GO" id="GO:0005829">
    <property type="term" value="C:cytosol"/>
    <property type="evidence" value="ECO:0007669"/>
    <property type="project" value="TreeGrafter"/>
</dbReference>
<dbReference type="GO" id="GO:0031267">
    <property type="term" value="F:small GTPase binding"/>
    <property type="evidence" value="ECO:0007669"/>
    <property type="project" value="InterPro"/>
</dbReference>
<proteinExistence type="evidence at transcript level"/>
<dbReference type="GO" id="GO:0006611">
    <property type="term" value="P:protein export from nucleus"/>
    <property type="evidence" value="ECO:0007669"/>
    <property type="project" value="TreeGrafter"/>
</dbReference>
<dbReference type="FunFam" id="1.25.10.10:FF:000057">
    <property type="entry name" value="Exportin-2 isoform 1"/>
    <property type="match status" value="1"/>
</dbReference>
<dbReference type="PANTHER" id="PTHR10997:SF8">
    <property type="entry name" value="EXPORTIN-2"/>
    <property type="match status" value="1"/>
</dbReference>
<accession>A0AAU7BP05</accession>
<keyword evidence="7" id="KW-0653">Protein transport</keyword>
<comment type="similarity">
    <text evidence="3">Belongs to the XPO2/CSE1 family.</text>
</comment>
<dbReference type="InterPro" id="IPR011989">
    <property type="entry name" value="ARM-like"/>
</dbReference>
<dbReference type="GO" id="GO:0005049">
    <property type="term" value="F:nuclear export signal receptor activity"/>
    <property type="evidence" value="ECO:0007669"/>
    <property type="project" value="TreeGrafter"/>
</dbReference>
<evidence type="ECO:0000256" key="1">
    <source>
        <dbReference type="ARBA" id="ARBA00004123"/>
    </source>
</evidence>
<dbReference type="Pfam" id="PF08506">
    <property type="entry name" value="Cse1"/>
    <property type="match status" value="1"/>
</dbReference>
<dbReference type="GO" id="GO:0005635">
    <property type="term" value="C:nuclear envelope"/>
    <property type="evidence" value="ECO:0007669"/>
    <property type="project" value="TreeGrafter"/>
</dbReference>
<protein>
    <recommendedName>
        <fullName evidence="4">Exportin-2</fullName>
    </recommendedName>
    <alternativeName>
        <fullName evidence="9">Importin-alpha re-exporter</fullName>
    </alternativeName>
</protein>
<dbReference type="InterPro" id="IPR016024">
    <property type="entry name" value="ARM-type_fold"/>
</dbReference>
<dbReference type="InterPro" id="IPR013713">
    <property type="entry name" value="XPO2_central"/>
</dbReference>
<dbReference type="PROSITE" id="PS50166">
    <property type="entry name" value="IMPORTIN_B_NT"/>
    <property type="match status" value="1"/>
</dbReference>
<evidence type="ECO:0000256" key="2">
    <source>
        <dbReference type="ARBA" id="ARBA00004496"/>
    </source>
</evidence>
<organism evidence="11">
    <name type="scientific">Henosepilachna vigintioctopunctata</name>
    <dbReference type="NCBI Taxonomy" id="420089"/>
    <lineage>
        <taxon>Eukaryota</taxon>
        <taxon>Metazoa</taxon>
        <taxon>Ecdysozoa</taxon>
        <taxon>Arthropoda</taxon>
        <taxon>Hexapoda</taxon>
        <taxon>Insecta</taxon>
        <taxon>Pterygota</taxon>
        <taxon>Neoptera</taxon>
        <taxon>Endopterygota</taxon>
        <taxon>Coleoptera</taxon>
        <taxon>Polyphaga</taxon>
        <taxon>Cucujiformia</taxon>
        <taxon>Coccinelloidea</taxon>
        <taxon>Coccinellidae</taxon>
        <taxon>Epilachninae</taxon>
        <taxon>Epilachnini</taxon>
        <taxon>Henosepilachna</taxon>
    </lineage>
</organism>
<evidence type="ECO:0000256" key="7">
    <source>
        <dbReference type="ARBA" id="ARBA00022927"/>
    </source>
</evidence>
<evidence type="ECO:0000256" key="4">
    <source>
        <dbReference type="ARBA" id="ARBA00018945"/>
    </source>
</evidence>
<evidence type="ECO:0000256" key="3">
    <source>
        <dbReference type="ARBA" id="ARBA00008669"/>
    </source>
</evidence>
<dbReference type="InterPro" id="IPR001494">
    <property type="entry name" value="Importin-beta_N"/>
</dbReference>